<reference evidence="2 3" key="1">
    <citation type="submission" date="2019-11" db="EMBL/GenBank/DDBJ databases">
        <title>FDA dAtabase for Regulatory Grade micrObial Sequences (FDA-ARGOS): Supporting development and validation of Infectious Disease Dx tests.</title>
        <authorList>
            <person name="Kerrigan L."/>
            <person name="Long C."/>
            <person name="Tallon L."/>
            <person name="Sadzewicz L."/>
            <person name="Vavikolanu K."/>
            <person name="Mehta A."/>
            <person name="Aluvathingal J."/>
            <person name="Nadendla S."/>
            <person name="Yan Y."/>
            <person name="Sichtig H."/>
        </authorList>
    </citation>
    <scope>NUCLEOTIDE SEQUENCE [LARGE SCALE GENOMIC DNA]</scope>
    <source>
        <strain evidence="2 3">FDAARGOS_674</strain>
    </source>
</reference>
<protein>
    <submittedName>
        <fullName evidence="2">Uncharacterized protein</fullName>
    </submittedName>
</protein>
<dbReference type="KEGG" id="cxe:FOB82_07735"/>
<dbReference type="Proteomes" id="UP000426857">
    <property type="component" value="Chromosome"/>
</dbReference>
<organism evidence="2 3">
    <name type="scientific">Corynebacterium xerosis</name>
    <dbReference type="NCBI Taxonomy" id="1725"/>
    <lineage>
        <taxon>Bacteria</taxon>
        <taxon>Bacillati</taxon>
        <taxon>Actinomycetota</taxon>
        <taxon>Actinomycetes</taxon>
        <taxon>Mycobacteriales</taxon>
        <taxon>Corynebacteriaceae</taxon>
        <taxon>Corynebacterium</taxon>
    </lineage>
</organism>
<dbReference type="EMBL" id="CP046322">
    <property type="protein sequence ID" value="QGS34862.1"/>
    <property type="molecule type" value="Genomic_DNA"/>
</dbReference>
<keyword evidence="1" id="KW-0812">Transmembrane</keyword>
<evidence type="ECO:0000313" key="2">
    <source>
        <dbReference type="EMBL" id="QGS34862.1"/>
    </source>
</evidence>
<feature type="transmembrane region" description="Helical" evidence="1">
    <location>
        <begin position="121"/>
        <end position="139"/>
    </location>
</feature>
<feature type="transmembrane region" description="Helical" evidence="1">
    <location>
        <begin position="23"/>
        <end position="45"/>
    </location>
</feature>
<sequence>MRWAADVAARGKPDARRAACPRWVLLIAYVWAASVVVPIVVFALSEGRAVDMAAVAMVMYMWVPSFILVNGMLAVFLAKVPGRGAGAGRCAAIWGASVVFHVVFAAGAVSRIDQARADVAVQVLFTATVVAYVVVLVLATRTIKAGERAGPS</sequence>
<keyword evidence="1" id="KW-0472">Membrane</keyword>
<keyword evidence="1" id="KW-1133">Transmembrane helix</keyword>
<feature type="transmembrane region" description="Helical" evidence="1">
    <location>
        <begin position="90"/>
        <end position="109"/>
    </location>
</feature>
<feature type="transmembrane region" description="Helical" evidence="1">
    <location>
        <begin position="57"/>
        <end position="78"/>
    </location>
</feature>
<name>A0A6B8TN95_9CORY</name>
<evidence type="ECO:0000256" key="1">
    <source>
        <dbReference type="SAM" id="Phobius"/>
    </source>
</evidence>
<dbReference type="RefSeq" id="WP_155869229.1">
    <property type="nucleotide sequence ID" value="NZ_CP046322.1"/>
</dbReference>
<proteinExistence type="predicted"/>
<gene>
    <name evidence="2" type="ORF">FOB82_07735</name>
</gene>
<dbReference type="AlphaFoldDB" id="A0A6B8TN95"/>
<evidence type="ECO:0000313" key="3">
    <source>
        <dbReference type="Proteomes" id="UP000426857"/>
    </source>
</evidence>
<accession>A0A6B8TN95</accession>